<gene>
    <name evidence="1" type="ORF">F5878DRAFT_724860</name>
</gene>
<comment type="caution">
    <text evidence="1">The sequence shown here is derived from an EMBL/GenBank/DDBJ whole genome shotgun (WGS) entry which is preliminary data.</text>
</comment>
<evidence type="ECO:0000313" key="2">
    <source>
        <dbReference type="Proteomes" id="UP001163846"/>
    </source>
</evidence>
<keyword evidence="2" id="KW-1185">Reference proteome</keyword>
<reference evidence="1" key="1">
    <citation type="submission" date="2022-08" db="EMBL/GenBank/DDBJ databases">
        <authorList>
            <consortium name="DOE Joint Genome Institute"/>
            <person name="Min B."/>
            <person name="Riley R."/>
            <person name="Sierra-Patev S."/>
            <person name="Naranjo-Ortiz M."/>
            <person name="Looney B."/>
            <person name="Konkel Z."/>
            <person name="Slot J.C."/>
            <person name="Sakamoto Y."/>
            <person name="Steenwyk J.L."/>
            <person name="Rokas A."/>
            <person name="Carro J."/>
            <person name="Camarero S."/>
            <person name="Ferreira P."/>
            <person name="Molpeceres G."/>
            <person name="Ruiz-Duenas F.J."/>
            <person name="Serrano A."/>
            <person name="Henrissat B."/>
            <person name="Drula E."/>
            <person name="Hughes K.W."/>
            <person name="Mata J.L."/>
            <person name="Ishikawa N.K."/>
            <person name="Vargas-Isla R."/>
            <person name="Ushijima S."/>
            <person name="Smith C.A."/>
            <person name="Ahrendt S."/>
            <person name="Andreopoulos W."/>
            <person name="He G."/>
            <person name="Labutti K."/>
            <person name="Lipzen A."/>
            <person name="Ng V."/>
            <person name="Sandor L."/>
            <person name="Barry K."/>
            <person name="Martinez A.T."/>
            <person name="Xiao Y."/>
            <person name="Gibbons J.G."/>
            <person name="Terashima K."/>
            <person name="Hibbett D.S."/>
            <person name="Grigoriev I.V."/>
        </authorList>
    </citation>
    <scope>NUCLEOTIDE SEQUENCE</scope>
    <source>
        <strain evidence="1">TFB9207</strain>
    </source>
</reference>
<proteinExistence type="predicted"/>
<dbReference type="Proteomes" id="UP001163846">
    <property type="component" value="Unassembled WGS sequence"/>
</dbReference>
<organism evidence="1 2">
    <name type="scientific">Lentinula raphanica</name>
    <dbReference type="NCBI Taxonomy" id="153919"/>
    <lineage>
        <taxon>Eukaryota</taxon>
        <taxon>Fungi</taxon>
        <taxon>Dikarya</taxon>
        <taxon>Basidiomycota</taxon>
        <taxon>Agaricomycotina</taxon>
        <taxon>Agaricomycetes</taxon>
        <taxon>Agaricomycetidae</taxon>
        <taxon>Agaricales</taxon>
        <taxon>Marasmiineae</taxon>
        <taxon>Omphalotaceae</taxon>
        <taxon>Lentinula</taxon>
    </lineage>
</organism>
<evidence type="ECO:0000313" key="1">
    <source>
        <dbReference type="EMBL" id="KAJ3839033.1"/>
    </source>
</evidence>
<name>A0AA38P9X4_9AGAR</name>
<dbReference type="EMBL" id="MU806151">
    <property type="protein sequence ID" value="KAJ3839033.1"/>
    <property type="molecule type" value="Genomic_DNA"/>
</dbReference>
<sequence length="518" mass="59167">MVGMYLDHLLTSNYPADDSDIPEIQLALLSAKHFLRSLDRELVEIEGHTYTDTQSVDAQSDYKTNLVVLRDKQRSCITMLQSTLSPLRRFPPEILSLIFDLAFSSRQRGVPMDSHSTIWRFSRVCRLWRSIICEGMQHTWSSIEIDCMRMHGRNLTTTLLELALQRSGKRSLSIKFYFSQKNKLGILTESEKECMALLVNQSFRWKELELQNIPITAFDSLSATVKSRMPLLQQLIIENIPVSLAADTPSTTEAFLVAPQLQHFTLSGFFRPSRFYLPWSQLESYGGSFRDFRDFLFVLQYAENLRACDVFLRNYHSGITVEHLKLQTLRIRGELVGLSRLGLPFLQTLILDELLIQDLPHVSTFLRRTPSVVTLEVCIPYDSGTWDSVNLFTDFIVSCKHITSLVLMGEFDMHTICSSLHISEPLDKIPVLIPHLQHLSLSVLPLTKVELANTLASMLESRQRIVMHGLDHEFHPLSVLTLYAVREPRAILERLKPLEEAFGLKVIVQSAASSLHPL</sequence>
<accession>A0AA38P9X4</accession>
<protein>
    <recommendedName>
        <fullName evidence="3">F-box domain-containing protein</fullName>
    </recommendedName>
</protein>
<dbReference type="AlphaFoldDB" id="A0AA38P9X4"/>
<dbReference type="SUPFAM" id="SSF52047">
    <property type="entry name" value="RNI-like"/>
    <property type="match status" value="1"/>
</dbReference>
<evidence type="ECO:0008006" key="3">
    <source>
        <dbReference type="Google" id="ProtNLM"/>
    </source>
</evidence>